<proteinExistence type="predicted"/>
<sequence>MCMEYYKIGEVAALFGVNPQTVRHWINGGKLECIRTPRGHRRFEKDYIDAILNGTNEAVKGTRYAILYLRTPTSTTEKEYEELERQLTTLSSWASKNGYSVQHVMKDKSSTLDGDRKGLKELEDVLNNVKEAFVIIENINIVTYFGYDYFEKWVELTGNHVVLMDSTRAPSCEVLHDLTEWLEMKT</sequence>
<accession>A0ACC7VGC5</accession>
<dbReference type="EMBL" id="WMEU01000003">
    <property type="protein sequence ID" value="MYL53752.1"/>
    <property type="molecule type" value="Genomic_DNA"/>
</dbReference>
<keyword evidence="2" id="KW-1185">Reference proteome</keyword>
<name>A0ACC7VGC5_9BACI</name>
<protein>
    <submittedName>
        <fullName evidence="1">MerR family DNA-binding transcriptional regulator</fullName>
    </submittedName>
</protein>
<comment type="caution">
    <text evidence="1">The sequence shown here is derived from an EMBL/GenBank/DDBJ whole genome shotgun (WGS) entry which is preliminary data.</text>
</comment>
<organism evidence="1 2">
    <name type="scientific">Pontibacillus yanchengensis</name>
    <dbReference type="NCBI Taxonomy" id="462910"/>
    <lineage>
        <taxon>Bacteria</taxon>
        <taxon>Bacillati</taxon>
        <taxon>Bacillota</taxon>
        <taxon>Bacilli</taxon>
        <taxon>Bacillales</taxon>
        <taxon>Bacillaceae</taxon>
        <taxon>Pontibacillus</taxon>
    </lineage>
</organism>
<keyword evidence="1" id="KW-0238">DNA-binding</keyword>
<dbReference type="Proteomes" id="UP000466692">
    <property type="component" value="Unassembled WGS sequence"/>
</dbReference>
<evidence type="ECO:0000313" key="1">
    <source>
        <dbReference type="EMBL" id="MYL53752.1"/>
    </source>
</evidence>
<gene>
    <name evidence="1" type="ORF">GLW08_10430</name>
</gene>
<reference evidence="1" key="1">
    <citation type="submission" date="2019-11" db="EMBL/GenBank/DDBJ databases">
        <title>Genome sequences of 17 halophilic strains isolated from different environments.</title>
        <authorList>
            <person name="Furrow R.E."/>
        </authorList>
    </citation>
    <scope>NUCLEOTIDE SEQUENCE</scope>
    <source>
        <strain evidence="1">22510_22_Filter</strain>
    </source>
</reference>
<evidence type="ECO:0000313" key="2">
    <source>
        <dbReference type="Proteomes" id="UP000466692"/>
    </source>
</evidence>